<keyword evidence="1" id="KW-0697">Rotamase</keyword>
<comment type="caution">
    <text evidence="4">The sequence shown here is derived from an EMBL/GenBank/DDBJ whole genome shotgun (WGS) entry which is preliminary data.</text>
</comment>
<evidence type="ECO:0000259" key="3">
    <source>
        <dbReference type="PROSITE" id="PS50198"/>
    </source>
</evidence>
<feature type="transmembrane region" description="Helical" evidence="2">
    <location>
        <begin position="12"/>
        <end position="41"/>
    </location>
</feature>
<dbReference type="AlphaFoldDB" id="I9Q7J2"/>
<gene>
    <name evidence="4" type="ORF">HMPREF1062_04682</name>
</gene>
<dbReference type="SUPFAM" id="SSF54534">
    <property type="entry name" value="FKBP-like"/>
    <property type="match status" value="1"/>
</dbReference>
<dbReference type="InterPro" id="IPR050245">
    <property type="entry name" value="PrsA_foldase"/>
</dbReference>
<feature type="domain" description="PpiC" evidence="3">
    <location>
        <begin position="145"/>
        <end position="241"/>
    </location>
</feature>
<evidence type="ECO:0000313" key="5">
    <source>
        <dbReference type="Proteomes" id="UP000003741"/>
    </source>
</evidence>
<dbReference type="HOGENOM" id="CLU_019451_1_0_10"/>
<accession>I9Q7J2</accession>
<dbReference type="Gene3D" id="3.10.50.40">
    <property type="match status" value="1"/>
</dbReference>
<dbReference type="GO" id="GO:0003755">
    <property type="term" value="F:peptidyl-prolyl cis-trans isomerase activity"/>
    <property type="evidence" value="ECO:0007669"/>
    <property type="project" value="UniProtKB-KW"/>
</dbReference>
<evidence type="ECO:0000256" key="2">
    <source>
        <dbReference type="SAM" id="Phobius"/>
    </source>
</evidence>
<protein>
    <recommendedName>
        <fullName evidence="3">PpiC domain-containing protein</fullName>
    </recommendedName>
</protein>
<sequence length="535" mass="62267">MVLRQYKRCFPVITLFFSKIIVMIRSGLTIILLCLGLAIFAQQDPVLMRINGKEILRSEFEYIYNKNNALAGIEQKTLSEYVDLFVNFKLKVAAAEAAGLDTTRAFREELEGYRRQLAKAYLTDESVSELAARQVYDKMKANNRAGQIWVSHIFKSLPQTVTSHVLRSAEARMDSLYAALQNGQADFDECVRNFSDEKKSFWVSWLQMPVEFEDVVFALKQGEISRPFFTPQGIHIVKAIERKEILPFEKVKDEIMRRQSRRYGMDRGTEALVEKLKKEYQYTADKTGVDELLSKEQTDKRLFTLDGREYTGKMFAAFAASHPQGVQRQLKGFIMKSVLDYEYSRLEDKYPEFRMLMQEYRNGMLLFEISNREIWERVPSDEVGLAAYFEKHHSDYHWKVPRYKGIVLHTTTKKLGKQARKFLKSLPEEEWQNAIRLTFNAKTRQVQAEQGLFAPGDNAYVDEEIFKKGKTEPMTSFPFTTFLGEKVKGPETYQEVRGLLVGDYQNYLEERWIAQLRSTAKVEINQEVLKTVNKH</sequence>
<organism evidence="4 5">
    <name type="scientific">Bacteroides cellulosilyticus CL02T12C19</name>
    <dbReference type="NCBI Taxonomy" id="997874"/>
    <lineage>
        <taxon>Bacteria</taxon>
        <taxon>Pseudomonadati</taxon>
        <taxon>Bacteroidota</taxon>
        <taxon>Bacteroidia</taxon>
        <taxon>Bacteroidales</taxon>
        <taxon>Bacteroidaceae</taxon>
        <taxon>Bacteroides</taxon>
    </lineage>
</organism>
<name>I9Q7J2_9BACE</name>
<dbReference type="PANTHER" id="PTHR47245:SF2">
    <property type="entry name" value="PEPTIDYL-PROLYL CIS-TRANS ISOMERASE HP_0175-RELATED"/>
    <property type="match status" value="1"/>
</dbReference>
<dbReference type="Proteomes" id="UP000003741">
    <property type="component" value="Unassembled WGS sequence"/>
</dbReference>
<keyword evidence="5" id="KW-1185">Reference proteome</keyword>
<keyword evidence="1" id="KW-0413">Isomerase</keyword>
<dbReference type="SUPFAM" id="SSF109998">
    <property type="entry name" value="Triger factor/SurA peptide-binding domain-like"/>
    <property type="match status" value="1"/>
</dbReference>
<dbReference type="PANTHER" id="PTHR47245">
    <property type="entry name" value="PEPTIDYLPROLYL ISOMERASE"/>
    <property type="match status" value="1"/>
</dbReference>
<keyword evidence="2" id="KW-1133">Transmembrane helix</keyword>
<dbReference type="EMBL" id="AGXG01000095">
    <property type="protein sequence ID" value="EIY24868.1"/>
    <property type="molecule type" value="Genomic_DNA"/>
</dbReference>
<proteinExistence type="predicted"/>
<reference evidence="4 5" key="1">
    <citation type="submission" date="2012-02" db="EMBL/GenBank/DDBJ databases">
        <title>The Genome Sequence of Bacteroides cellulosilyticus CL02T12C19.</title>
        <authorList>
            <consortium name="The Broad Institute Genome Sequencing Platform"/>
            <person name="Earl A."/>
            <person name="Ward D."/>
            <person name="Feldgarden M."/>
            <person name="Gevers D."/>
            <person name="Zitomersky N.L."/>
            <person name="Coyne M.J."/>
            <person name="Comstock L.E."/>
            <person name="Young S.K."/>
            <person name="Zeng Q."/>
            <person name="Gargeya S."/>
            <person name="Fitzgerald M."/>
            <person name="Haas B."/>
            <person name="Abouelleil A."/>
            <person name="Alvarado L."/>
            <person name="Arachchi H.M."/>
            <person name="Berlin A."/>
            <person name="Chapman S.B."/>
            <person name="Gearin G."/>
            <person name="Goldberg J."/>
            <person name="Griggs A."/>
            <person name="Gujja S."/>
            <person name="Hansen M."/>
            <person name="Heiman D."/>
            <person name="Howarth C."/>
            <person name="Larimer J."/>
            <person name="Lui A."/>
            <person name="MacDonald P.J.P."/>
            <person name="McCowen C."/>
            <person name="Montmayeur A."/>
            <person name="Murphy C."/>
            <person name="Neiman D."/>
            <person name="Pearson M."/>
            <person name="Priest M."/>
            <person name="Roberts A."/>
            <person name="Saif S."/>
            <person name="Shea T."/>
            <person name="Sisk P."/>
            <person name="Stolte C."/>
            <person name="Sykes S."/>
            <person name="Wortman J."/>
            <person name="Nusbaum C."/>
            <person name="Birren B."/>
        </authorList>
    </citation>
    <scope>NUCLEOTIDE SEQUENCE [LARGE SCALE GENOMIC DNA]</scope>
    <source>
        <strain evidence="4 5">CL02T12C19</strain>
    </source>
</reference>
<dbReference type="InterPro" id="IPR046357">
    <property type="entry name" value="PPIase_dom_sf"/>
</dbReference>
<dbReference type="Pfam" id="PF00639">
    <property type="entry name" value="Rotamase"/>
    <property type="match status" value="1"/>
</dbReference>
<dbReference type="PROSITE" id="PS50198">
    <property type="entry name" value="PPIC_PPIASE_2"/>
    <property type="match status" value="1"/>
</dbReference>
<evidence type="ECO:0000256" key="1">
    <source>
        <dbReference type="PROSITE-ProRule" id="PRU00278"/>
    </source>
</evidence>
<keyword evidence="2" id="KW-0472">Membrane</keyword>
<dbReference type="InterPro" id="IPR000297">
    <property type="entry name" value="PPIase_PpiC"/>
</dbReference>
<dbReference type="InterPro" id="IPR027304">
    <property type="entry name" value="Trigger_fact/SurA_dom_sf"/>
</dbReference>
<evidence type="ECO:0000313" key="4">
    <source>
        <dbReference type="EMBL" id="EIY24868.1"/>
    </source>
</evidence>
<keyword evidence="2" id="KW-0812">Transmembrane</keyword>
<dbReference type="PATRIC" id="fig|997874.3.peg.4786"/>